<feature type="transmembrane region" description="Helical" evidence="5">
    <location>
        <begin position="230"/>
        <end position="257"/>
    </location>
</feature>
<keyword evidence="8" id="KW-1185">Reference proteome</keyword>
<dbReference type="InterPro" id="IPR053071">
    <property type="entry name" value="GPCR1-related_rcpt"/>
</dbReference>
<dbReference type="InterPro" id="IPR017452">
    <property type="entry name" value="GPCR_Rhodpsn_7TM"/>
</dbReference>
<feature type="transmembrane region" description="Helical" evidence="5">
    <location>
        <begin position="332"/>
        <end position="352"/>
    </location>
</feature>
<dbReference type="InterPro" id="IPR019427">
    <property type="entry name" value="7TM_GPCR_serpentine_rcpt_Srw"/>
</dbReference>
<sequence length="397" mass="45297">MGNETFFNYTASLDMDNKSFDDNNLNEEAAAVPRAMILDSLYPGRFSVPINGYMSPILILITVVTNTFVIAVLLKTHMRTPTNALLAGMALTDMLTGVFPLPIFLYFFAMGNSVDPMPYNWCYSYKYLFENIPTIFHTASIWLTVGLAAQRYVYICHSIQARTWCTIPNVIRATLIVYVVAILSQVSRFVDFSFEPIPVTSKMHPNISYVGCVEMLKPWFSDNMDLYLNIYYWFRVIFIHLVPCISLVVLNGLLISAMRNAQLRRMQLLKQNKKSESKKLKDSNCTTLMLVAVVGLFLLVEFPLGIIMTIYIADNTFQLALFIPETYSVMTLISNFFILVSYPLNFVVYCAMSRQFRETFKRLFTGGQSLEERDCSQYMTVPTENGRTIFTGPETAL</sequence>
<protein>
    <recommendedName>
        <fullName evidence="6">G-protein coupled receptors family 1 profile domain-containing protein</fullName>
    </recommendedName>
</protein>
<accession>A0ABD3XFK5</accession>
<dbReference type="PANTHER" id="PTHR47023">
    <property type="entry name" value="SEX PEPTIDE RECEPTOR"/>
    <property type="match status" value="1"/>
</dbReference>
<dbReference type="CDD" id="cd14978">
    <property type="entry name" value="7tmA_FMRFamide_R-like"/>
    <property type="match status" value="1"/>
</dbReference>
<keyword evidence="2 5" id="KW-0812">Transmembrane</keyword>
<feature type="transmembrane region" description="Helical" evidence="5">
    <location>
        <begin position="128"/>
        <end position="149"/>
    </location>
</feature>
<keyword evidence="3 5" id="KW-1133">Transmembrane helix</keyword>
<dbReference type="Pfam" id="PF10324">
    <property type="entry name" value="7TM_GPCR_Srw"/>
    <property type="match status" value="1"/>
</dbReference>
<dbReference type="InterPro" id="IPR000276">
    <property type="entry name" value="GPCR_Rhodpsn"/>
</dbReference>
<organism evidence="7 8">
    <name type="scientific">Sinanodonta woodiana</name>
    <name type="common">Chinese pond mussel</name>
    <name type="synonym">Anodonta woodiana</name>
    <dbReference type="NCBI Taxonomy" id="1069815"/>
    <lineage>
        <taxon>Eukaryota</taxon>
        <taxon>Metazoa</taxon>
        <taxon>Spiralia</taxon>
        <taxon>Lophotrochozoa</taxon>
        <taxon>Mollusca</taxon>
        <taxon>Bivalvia</taxon>
        <taxon>Autobranchia</taxon>
        <taxon>Heteroconchia</taxon>
        <taxon>Palaeoheterodonta</taxon>
        <taxon>Unionida</taxon>
        <taxon>Unionoidea</taxon>
        <taxon>Unionidae</taxon>
        <taxon>Unioninae</taxon>
        <taxon>Sinanodonta</taxon>
    </lineage>
</organism>
<dbReference type="Gene3D" id="1.20.1070.10">
    <property type="entry name" value="Rhodopsin 7-helix transmembrane proteins"/>
    <property type="match status" value="1"/>
</dbReference>
<comment type="subcellular location">
    <subcellularLocation>
        <location evidence="1">Membrane</location>
    </subcellularLocation>
</comment>
<feature type="domain" description="G-protein coupled receptors family 1 profile" evidence="6">
    <location>
        <begin position="65"/>
        <end position="349"/>
    </location>
</feature>
<evidence type="ECO:0000256" key="1">
    <source>
        <dbReference type="ARBA" id="ARBA00004370"/>
    </source>
</evidence>
<evidence type="ECO:0000256" key="5">
    <source>
        <dbReference type="SAM" id="Phobius"/>
    </source>
</evidence>
<evidence type="ECO:0000256" key="2">
    <source>
        <dbReference type="ARBA" id="ARBA00022692"/>
    </source>
</evidence>
<evidence type="ECO:0000259" key="6">
    <source>
        <dbReference type="PROSITE" id="PS50262"/>
    </source>
</evidence>
<reference evidence="7 8" key="1">
    <citation type="submission" date="2024-11" db="EMBL/GenBank/DDBJ databases">
        <title>Chromosome-level genome assembly of the freshwater bivalve Anodonta woodiana.</title>
        <authorList>
            <person name="Chen X."/>
        </authorList>
    </citation>
    <scope>NUCLEOTIDE SEQUENCE [LARGE SCALE GENOMIC DNA]</scope>
    <source>
        <strain evidence="7">MN2024</strain>
        <tissue evidence="7">Gills</tissue>
    </source>
</reference>
<dbReference type="GO" id="GO:0016020">
    <property type="term" value="C:membrane"/>
    <property type="evidence" value="ECO:0007669"/>
    <property type="project" value="UniProtKB-SubCell"/>
</dbReference>
<evidence type="ECO:0000313" key="8">
    <source>
        <dbReference type="Proteomes" id="UP001634394"/>
    </source>
</evidence>
<feature type="transmembrane region" description="Helical" evidence="5">
    <location>
        <begin position="288"/>
        <end position="312"/>
    </location>
</feature>
<proteinExistence type="predicted"/>
<evidence type="ECO:0000256" key="4">
    <source>
        <dbReference type="ARBA" id="ARBA00023136"/>
    </source>
</evidence>
<evidence type="ECO:0000313" key="7">
    <source>
        <dbReference type="EMBL" id="KAL3884535.1"/>
    </source>
</evidence>
<dbReference type="SUPFAM" id="SSF81321">
    <property type="entry name" value="Family A G protein-coupled receptor-like"/>
    <property type="match status" value="1"/>
</dbReference>
<comment type="caution">
    <text evidence="7">The sequence shown here is derived from an EMBL/GenBank/DDBJ whole genome shotgun (WGS) entry which is preliminary data.</text>
</comment>
<feature type="transmembrane region" description="Helical" evidence="5">
    <location>
        <begin position="170"/>
        <end position="190"/>
    </location>
</feature>
<dbReference type="PANTHER" id="PTHR47023:SF1">
    <property type="entry name" value="SEX PEPTIDE RECEPTOR"/>
    <property type="match status" value="1"/>
</dbReference>
<feature type="transmembrane region" description="Helical" evidence="5">
    <location>
        <begin position="86"/>
        <end position="108"/>
    </location>
</feature>
<gene>
    <name evidence="7" type="ORF">ACJMK2_024669</name>
</gene>
<dbReference type="PROSITE" id="PS50262">
    <property type="entry name" value="G_PROTEIN_RECEP_F1_2"/>
    <property type="match status" value="1"/>
</dbReference>
<dbReference type="AlphaFoldDB" id="A0ABD3XFK5"/>
<keyword evidence="4 5" id="KW-0472">Membrane</keyword>
<dbReference type="EMBL" id="JBJQND010000002">
    <property type="protein sequence ID" value="KAL3884535.1"/>
    <property type="molecule type" value="Genomic_DNA"/>
</dbReference>
<name>A0ABD3XFK5_SINWO</name>
<feature type="transmembrane region" description="Helical" evidence="5">
    <location>
        <begin position="53"/>
        <end position="74"/>
    </location>
</feature>
<evidence type="ECO:0000256" key="3">
    <source>
        <dbReference type="ARBA" id="ARBA00022989"/>
    </source>
</evidence>
<dbReference type="PRINTS" id="PR00237">
    <property type="entry name" value="GPCRRHODOPSN"/>
</dbReference>
<dbReference type="Proteomes" id="UP001634394">
    <property type="component" value="Unassembled WGS sequence"/>
</dbReference>